<sequence length="245" mass="27505">MATVVVSTSSSLPATDLSASSDESTTGDWDDLRRVARKLEGDLDIRLSSYAKLSEFSDKRVSSNDTQWKTQEMEIETLLVKLTEVNEDMSQWASAAVVGANTATMQRLTRHREILHELTKDFKRTKKNLLSIKEHAELLTSVRNDINEHKVKPNRNLLRERAAIHGSLTQIDEVIDQAEGTRSALTVQRSAFGEIQGKLKHLNDKFPAIRATLGAIKRKKSKDNIILSAVIALCTLFLIAYWFAK</sequence>
<comment type="caution">
    <text evidence="12">The sequence shown here is derived from an EMBL/GenBank/DDBJ whole genome shotgun (WGS) entry which is preliminary data.</text>
</comment>
<evidence type="ECO:0000256" key="5">
    <source>
        <dbReference type="ARBA" id="ARBA00022927"/>
    </source>
</evidence>
<keyword evidence="3 9" id="KW-0813">Transport</keyword>
<keyword evidence="6 11" id="KW-1133">Transmembrane helix</keyword>
<dbReference type="GO" id="GO:0005801">
    <property type="term" value="C:cis-Golgi network"/>
    <property type="evidence" value="ECO:0007669"/>
    <property type="project" value="InterPro"/>
</dbReference>
<accession>A0AAV8CY82</accession>
<dbReference type="PANTHER" id="PTHR21094">
    <property type="entry name" value="GOS-28 SNARE- RELATED"/>
    <property type="match status" value="1"/>
</dbReference>
<keyword evidence="8 9" id="KW-0472">Membrane</keyword>
<dbReference type="AlphaFoldDB" id="A0AAV8CY82"/>
<dbReference type="GO" id="GO:0015031">
    <property type="term" value="P:protein transport"/>
    <property type="evidence" value="ECO:0007669"/>
    <property type="project" value="UniProtKB-KW"/>
</dbReference>
<dbReference type="PIRSF" id="PIRSF027109">
    <property type="entry name" value="Golgi_SNARE"/>
    <property type="match status" value="1"/>
</dbReference>
<dbReference type="GO" id="GO:0031201">
    <property type="term" value="C:SNARE complex"/>
    <property type="evidence" value="ECO:0007669"/>
    <property type="project" value="TreeGrafter"/>
</dbReference>
<evidence type="ECO:0000256" key="6">
    <source>
        <dbReference type="ARBA" id="ARBA00022989"/>
    </source>
</evidence>
<evidence type="ECO:0000256" key="8">
    <source>
        <dbReference type="ARBA" id="ARBA00023136"/>
    </source>
</evidence>
<dbReference type="Pfam" id="PF12352">
    <property type="entry name" value="V-SNARE_C"/>
    <property type="match status" value="1"/>
</dbReference>
<feature type="transmembrane region" description="Helical" evidence="11">
    <location>
        <begin position="225"/>
        <end position="244"/>
    </location>
</feature>
<comment type="subcellular location">
    <subcellularLocation>
        <location evidence="1">Golgi apparatus membrane</location>
        <topology evidence="1">Single-pass type IV membrane protein</topology>
    </subcellularLocation>
</comment>
<evidence type="ECO:0000256" key="4">
    <source>
        <dbReference type="ARBA" id="ARBA00022692"/>
    </source>
</evidence>
<feature type="region of interest" description="Disordered" evidence="10">
    <location>
        <begin position="1"/>
        <end position="27"/>
    </location>
</feature>
<name>A0AAV8CY82_9POAL</name>
<dbReference type="GO" id="GO:0000139">
    <property type="term" value="C:Golgi membrane"/>
    <property type="evidence" value="ECO:0007669"/>
    <property type="project" value="UniProtKB-SubCell"/>
</dbReference>
<reference evidence="12" key="1">
    <citation type="submission" date="2022-08" db="EMBL/GenBank/DDBJ databases">
        <authorList>
            <person name="Marques A."/>
        </authorList>
    </citation>
    <scope>NUCLEOTIDE SEQUENCE</scope>
    <source>
        <strain evidence="12">RhyPub2mFocal</strain>
        <tissue evidence="12">Leaves</tissue>
    </source>
</reference>
<keyword evidence="13" id="KW-1185">Reference proteome</keyword>
<keyword evidence="5 9" id="KW-0653">Protein transport</keyword>
<dbReference type="GO" id="GO:0005797">
    <property type="term" value="C:Golgi medial cisterna"/>
    <property type="evidence" value="ECO:0007669"/>
    <property type="project" value="TreeGrafter"/>
</dbReference>
<dbReference type="GO" id="GO:0005484">
    <property type="term" value="F:SNAP receptor activity"/>
    <property type="evidence" value="ECO:0007669"/>
    <property type="project" value="TreeGrafter"/>
</dbReference>
<dbReference type="Proteomes" id="UP001140206">
    <property type="component" value="Chromosome 4"/>
</dbReference>
<gene>
    <name evidence="12" type="ORF">LUZ62_069885</name>
</gene>
<comment type="similarity">
    <text evidence="2 9">Belongs to the GOSR1 family.</text>
</comment>
<dbReference type="GO" id="GO:0048219">
    <property type="term" value="P:inter-Golgi cisterna vesicle-mediated transport"/>
    <property type="evidence" value="ECO:0007669"/>
    <property type="project" value="TreeGrafter"/>
</dbReference>
<dbReference type="EMBL" id="JAMFTS010000004">
    <property type="protein sequence ID" value="KAJ4759510.1"/>
    <property type="molecule type" value="Genomic_DNA"/>
</dbReference>
<protein>
    <recommendedName>
        <fullName evidence="9">Golgi SNAP receptor complex member 1</fullName>
    </recommendedName>
</protein>
<comment type="function">
    <text evidence="9">Involved in transport from the ER to the Golgi apparatus as well as in intra-Golgi transport. It belongs to a super-family of proteins called t-SNAREs or soluble NSF (N-ethylmaleimide-sensitive factor) attachment protein receptor.</text>
</comment>
<evidence type="ECO:0000256" key="10">
    <source>
        <dbReference type="SAM" id="MobiDB-lite"/>
    </source>
</evidence>
<dbReference type="GO" id="GO:0006888">
    <property type="term" value="P:endoplasmic reticulum to Golgi vesicle-mediated transport"/>
    <property type="evidence" value="ECO:0007669"/>
    <property type="project" value="InterPro"/>
</dbReference>
<evidence type="ECO:0000256" key="2">
    <source>
        <dbReference type="ARBA" id="ARBA00008473"/>
    </source>
</evidence>
<dbReference type="GO" id="GO:0006906">
    <property type="term" value="P:vesicle fusion"/>
    <property type="evidence" value="ECO:0007669"/>
    <property type="project" value="TreeGrafter"/>
</dbReference>
<keyword evidence="4 11" id="KW-0812">Transmembrane</keyword>
<evidence type="ECO:0000256" key="1">
    <source>
        <dbReference type="ARBA" id="ARBA00004409"/>
    </source>
</evidence>
<dbReference type="InterPro" id="IPR023601">
    <property type="entry name" value="Golgi_SNAP_su1"/>
</dbReference>
<keyword evidence="12" id="KW-0675">Receptor</keyword>
<evidence type="ECO:0000256" key="9">
    <source>
        <dbReference type="PIRNR" id="PIRNR027109"/>
    </source>
</evidence>
<evidence type="ECO:0000256" key="3">
    <source>
        <dbReference type="ARBA" id="ARBA00022448"/>
    </source>
</evidence>
<evidence type="ECO:0000313" key="13">
    <source>
        <dbReference type="Proteomes" id="UP001140206"/>
    </source>
</evidence>
<proteinExistence type="inferred from homology"/>
<keyword evidence="9" id="KW-0931">ER-Golgi transport</keyword>
<evidence type="ECO:0000313" key="12">
    <source>
        <dbReference type="EMBL" id="KAJ4759510.1"/>
    </source>
</evidence>
<evidence type="ECO:0000256" key="7">
    <source>
        <dbReference type="ARBA" id="ARBA00023034"/>
    </source>
</evidence>
<comment type="subunit">
    <text evidence="9">Component of several multiprotein Golgi SNARE complexes.</text>
</comment>
<keyword evidence="7 9" id="KW-0333">Golgi apparatus</keyword>
<organism evidence="12 13">
    <name type="scientific">Rhynchospora pubera</name>
    <dbReference type="NCBI Taxonomy" id="906938"/>
    <lineage>
        <taxon>Eukaryota</taxon>
        <taxon>Viridiplantae</taxon>
        <taxon>Streptophyta</taxon>
        <taxon>Embryophyta</taxon>
        <taxon>Tracheophyta</taxon>
        <taxon>Spermatophyta</taxon>
        <taxon>Magnoliopsida</taxon>
        <taxon>Liliopsida</taxon>
        <taxon>Poales</taxon>
        <taxon>Cyperaceae</taxon>
        <taxon>Cyperoideae</taxon>
        <taxon>Rhynchosporeae</taxon>
        <taxon>Rhynchospora</taxon>
    </lineage>
</organism>
<dbReference type="PANTHER" id="PTHR21094:SF3">
    <property type="entry name" value="GOLGI SNAP RECEPTOR COMPLEX MEMBER 1"/>
    <property type="match status" value="1"/>
</dbReference>
<evidence type="ECO:0000256" key="11">
    <source>
        <dbReference type="SAM" id="Phobius"/>
    </source>
</evidence>